<dbReference type="InterPro" id="IPR011753">
    <property type="entry name" value="DUSAM_dom"/>
</dbReference>
<comment type="caution">
    <text evidence="3">The sequence shown here is derived from an EMBL/GenBank/DDBJ whole genome shotgun (WGS) entry which is preliminary data.</text>
</comment>
<dbReference type="Pfam" id="PF09543">
    <property type="entry name" value="DUF2379"/>
    <property type="match status" value="1"/>
</dbReference>
<name>A0ABR9PNC1_9BACT</name>
<reference evidence="3 4" key="1">
    <citation type="submission" date="2020-02" db="EMBL/GenBank/DDBJ databases">
        <authorList>
            <person name="Babadi Z.K."/>
            <person name="Risdian C."/>
            <person name="Ebrahimipour G.H."/>
            <person name="Wink J."/>
        </authorList>
    </citation>
    <scope>NUCLEOTIDE SEQUENCE [LARGE SCALE GENOMIC DNA]</scope>
    <source>
        <strain evidence="3 4">ZKHCc1 1396</strain>
    </source>
</reference>
<feature type="region of interest" description="Disordered" evidence="1">
    <location>
        <begin position="136"/>
        <end position="155"/>
    </location>
</feature>
<evidence type="ECO:0000256" key="1">
    <source>
        <dbReference type="SAM" id="MobiDB-lite"/>
    </source>
</evidence>
<accession>A0ABR9PNC1</accession>
<gene>
    <name evidence="3" type="ORF">G4177_14655</name>
</gene>
<sequence length="286" mass="30776">MRVPLLWEHNSWTPAIGFGRCYCEGDAWVMAPVFDAVDELSKTVSGKEKAGSLFTCAIGFVPVEEPVPSAEGGFDYPLVEQLEVSIVNVPANPDAVRLRFVGAGRSHPGCASALKALAASQAAVLAALKSAGDALKDEEEEVDENVGDESAATGELTPTTFAEGLPAHLLAGAQLAADFLEAGLEYEVLVPLAEAVGANFAADVATLQDWLLVATRRQPARRSPRTTRPTRRREGSMRLMVVRSEVRRLRREGDPVATRKALEDLLSVEVVPLYRELAEIALEDLD</sequence>
<dbReference type="Proteomes" id="UP001516472">
    <property type="component" value="Unassembled WGS sequence"/>
</dbReference>
<proteinExistence type="predicted"/>
<organism evidence="3 4">
    <name type="scientific">Corallococcus soli</name>
    <dbReference type="NCBI Taxonomy" id="2710757"/>
    <lineage>
        <taxon>Bacteria</taxon>
        <taxon>Pseudomonadati</taxon>
        <taxon>Myxococcota</taxon>
        <taxon>Myxococcia</taxon>
        <taxon>Myxococcales</taxon>
        <taxon>Cystobacterineae</taxon>
        <taxon>Myxococcaceae</taxon>
        <taxon>Corallococcus</taxon>
    </lineage>
</organism>
<feature type="domain" description="DUSAM" evidence="2">
    <location>
        <begin position="231"/>
        <end position="285"/>
    </location>
</feature>
<evidence type="ECO:0000313" key="3">
    <source>
        <dbReference type="EMBL" id="MBE4749406.1"/>
    </source>
</evidence>
<evidence type="ECO:0000259" key="2">
    <source>
        <dbReference type="Pfam" id="PF09543"/>
    </source>
</evidence>
<feature type="compositionally biased region" description="Acidic residues" evidence="1">
    <location>
        <begin position="136"/>
        <end position="147"/>
    </location>
</feature>
<evidence type="ECO:0000313" key="4">
    <source>
        <dbReference type="Proteomes" id="UP001516472"/>
    </source>
</evidence>
<dbReference type="RefSeq" id="WP_193348779.1">
    <property type="nucleotide sequence ID" value="NZ_CBCSIP010000435.1"/>
</dbReference>
<protein>
    <submittedName>
        <fullName evidence="3">DUF2379 domain-containing protein</fullName>
    </submittedName>
</protein>
<keyword evidence="4" id="KW-1185">Reference proteome</keyword>
<dbReference type="EMBL" id="JAAIYO010000003">
    <property type="protein sequence ID" value="MBE4749406.1"/>
    <property type="molecule type" value="Genomic_DNA"/>
</dbReference>